<dbReference type="Gene3D" id="3.40.720.10">
    <property type="entry name" value="Alkaline Phosphatase, subunit A"/>
    <property type="match status" value="1"/>
</dbReference>
<comment type="cofactor">
    <cofactor evidence="3">
        <name>Mg(2+)</name>
        <dbReference type="ChEBI" id="CHEBI:18420"/>
    </cofactor>
    <text evidence="3">Binds 1 Mg(2+) ion.</text>
</comment>
<dbReference type="InterPro" id="IPR017850">
    <property type="entry name" value="Alkaline_phosphatase_core_sf"/>
</dbReference>
<evidence type="ECO:0000256" key="3">
    <source>
        <dbReference type="PIRSR" id="PIRSR601952-2"/>
    </source>
</evidence>
<sequence>MKTNRRFCINLIFIILIIFCISAPGQSAEGVKNVILLIGDGMGNGARTLTHLLYRAEGRKLAMESFPVAGLINTYSMNYPVTDSAAAGSALATGFKTNNKMISVDPDGNFQVTILEKARQAGYRVGLVSNTPISHATPGSFGGHSLDRNDKYTIAEQILANGTDVMLGGGRKYFSYSKASAKYPERPDLIARARDSGYKVVFNRRELIAAGAQPKLLGLFTDNQMEYDIDRKVFSEPALNEMTSSAIRSLSNEKGFFLMVEGGRIDQAAHGHDAATIVSEVEAFDKAVAVALAFAQNRNDTLVIVTADHETGGVSILERARVEWLRKVSRSCEWLATQNRIGKLSISDIFTRYIRIPGLEVTDLPAELMKDYQYNAPLGFGHFVSKFIGVSFIDIDDQVRSKSTFGHTGAAVPIFAYGVGSNHFSGVFDNTEVPRKIAALLDLTLPEPSREEPDWVLRARSSKK</sequence>
<keyword evidence="3" id="KW-0460">Magnesium</keyword>
<dbReference type="Pfam" id="PF00245">
    <property type="entry name" value="Alk_phosphatase"/>
    <property type="match status" value="1"/>
</dbReference>
<protein>
    <submittedName>
        <fullName evidence="5">Alkaline phosphatase</fullName>
    </submittedName>
</protein>
<evidence type="ECO:0000313" key="6">
    <source>
        <dbReference type="Proteomes" id="UP000233256"/>
    </source>
</evidence>
<dbReference type="GO" id="GO:0046872">
    <property type="term" value="F:metal ion binding"/>
    <property type="evidence" value="ECO:0007669"/>
    <property type="project" value="UniProtKB-KW"/>
</dbReference>
<proteinExistence type="inferred from homology"/>
<feature type="binding site" evidence="3">
    <location>
        <position position="135"/>
    </location>
    <ligand>
        <name>Mg(2+)</name>
        <dbReference type="ChEBI" id="CHEBI:18420"/>
    </ligand>
</feature>
<name>A0A2N1PR33_9BACT</name>
<dbReference type="PANTHER" id="PTHR11596">
    <property type="entry name" value="ALKALINE PHOSPHATASE"/>
    <property type="match status" value="1"/>
</dbReference>
<comment type="similarity">
    <text evidence="4">Belongs to the alkaline phosphatase family.</text>
</comment>
<feature type="active site" description="Phosphoserine intermediate" evidence="2">
    <location>
        <position position="84"/>
    </location>
</feature>
<keyword evidence="3" id="KW-0862">Zinc</keyword>
<dbReference type="SUPFAM" id="SSF53649">
    <property type="entry name" value="Alkaline phosphatase-like"/>
    <property type="match status" value="1"/>
</dbReference>
<evidence type="ECO:0000256" key="4">
    <source>
        <dbReference type="RuleBase" id="RU003946"/>
    </source>
</evidence>
<feature type="binding site" evidence="3">
    <location>
        <position position="308"/>
    </location>
    <ligand>
        <name>Zn(2+)</name>
        <dbReference type="ChEBI" id="CHEBI:29105"/>
        <label>2</label>
    </ligand>
</feature>
<feature type="binding site" evidence="3">
    <location>
        <position position="270"/>
    </location>
    <ligand>
        <name>Zn(2+)</name>
        <dbReference type="ChEBI" id="CHEBI:29105"/>
        <label>2</label>
    </ligand>
</feature>
<feature type="binding site" evidence="3">
    <location>
        <position position="309"/>
    </location>
    <ligand>
        <name>Zn(2+)</name>
        <dbReference type="ChEBI" id="CHEBI:29105"/>
        <label>2</label>
    </ligand>
</feature>
<feature type="binding site" evidence="3">
    <location>
        <position position="266"/>
    </location>
    <ligand>
        <name>Zn(2+)</name>
        <dbReference type="ChEBI" id="CHEBI:29105"/>
        <label>2</label>
    </ligand>
</feature>
<feature type="binding site" evidence="3">
    <location>
        <position position="40"/>
    </location>
    <ligand>
        <name>Zn(2+)</name>
        <dbReference type="ChEBI" id="CHEBI:29105"/>
        <label>2</label>
    </ligand>
</feature>
<dbReference type="PANTHER" id="PTHR11596:SF5">
    <property type="entry name" value="ALKALINE PHOSPHATASE"/>
    <property type="match status" value="1"/>
</dbReference>
<feature type="binding site" evidence="3">
    <location>
        <position position="137"/>
    </location>
    <ligand>
        <name>Mg(2+)</name>
        <dbReference type="ChEBI" id="CHEBI:18420"/>
    </ligand>
</feature>
<dbReference type="GO" id="GO:0004035">
    <property type="term" value="F:alkaline phosphatase activity"/>
    <property type="evidence" value="ECO:0007669"/>
    <property type="project" value="TreeGrafter"/>
</dbReference>
<evidence type="ECO:0000313" key="5">
    <source>
        <dbReference type="EMBL" id="PKK90803.1"/>
    </source>
</evidence>
<feature type="binding site" evidence="3">
    <location>
        <position position="40"/>
    </location>
    <ligand>
        <name>Mg(2+)</name>
        <dbReference type="ChEBI" id="CHEBI:18420"/>
    </ligand>
</feature>
<dbReference type="InterPro" id="IPR001952">
    <property type="entry name" value="Alkaline_phosphatase"/>
</dbReference>
<dbReference type="CDD" id="cd16012">
    <property type="entry name" value="ALP"/>
    <property type="match status" value="1"/>
</dbReference>
<gene>
    <name evidence="5" type="ORF">CVV64_07955</name>
</gene>
<feature type="binding site" evidence="3">
    <location>
        <position position="261"/>
    </location>
    <ligand>
        <name>Mg(2+)</name>
        <dbReference type="ChEBI" id="CHEBI:18420"/>
    </ligand>
</feature>
<evidence type="ECO:0000256" key="2">
    <source>
        <dbReference type="PIRSR" id="PIRSR601952-1"/>
    </source>
</evidence>
<feature type="binding site" evidence="3">
    <location>
        <position position="407"/>
    </location>
    <ligand>
        <name>Zn(2+)</name>
        <dbReference type="ChEBI" id="CHEBI:29105"/>
        <label>2</label>
    </ligand>
</feature>
<keyword evidence="3" id="KW-0479">Metal-binding</keyword>
<dbReference type="Proteomes" id="UP000233256">
    <property type="component" value="Unassembled WGS sequence"/>
</dbReference>
<comment type="cofactor">
    <cofactor evidence="3">
        <name>Zn(2+)</name>
        <dbReference type="ChEBI" id="CHEBI:29105"/>
    </cofactor>
    <text evidence="3">Binds 2 Zn(2+) ions.</text>
</comment>
<evidence type="ECO:0000256" key="1">
    <source>
        <dbReference type="ARBA" id="ARBA00022553"/>
    </source>
</evidence>
<reference evidence="5 6" key="1">
    <citation type="journal article" date="2017" name="ISME J.">
        <title>Potential for microbial H2 and metal transformations associated with novel bacteria and archaea in deep terrestrial subsurface sediments.</title>
        <authorList>
            <person name="Hernsdorf A.W."/>
            <person name="Amano Y."/>
            <person name="Miyakawa K."/>
            <person name="Ise K."/>
            <person name="Suzuki Y."/>
            <person name="Anantharaman K."/>
            <person name="Probst A."/>
            <person name="Burstein D."/>
            <person name="Thomas B.C."/>
            <person name="Banfield J.F."/>
        </authorList>
    </citation>
    <scope>NUCLEOTIDE SEQUENCE [LARGE SCALE GENOMIC DNA]</scope>
    <source>
        <strain evidence="5">HGW-Wallbacteria-1</strain>
    </source>
</reference>
<dbReference type="PRINTS" id="PR00113">
    <property type="entry name" value="ALKPHPHTASE"/>
</dbReference>
<accession>A0A2N1PR33</accession>
<dbReference type="EMBL" id="PGXC01000004">
    <property type="protein sequence ID" value="PKK90803.1"/>
    <property type="molecule type" value="Genomic_DNA"/>
</dbReference>
<comment type="caution">
    <text evidence="5">The sequence shown here is derived from an EMBL/GenBank/DDBJ whole genome shotgun (WGS) entry which is preliminary data.</text>
</comment>
<organism evidence="5 6">
    <name type="scientific">Candidatus Wallbacteria bacterium HGW-Wallbacteria-1</name>
    <dbReference type="NCBI Taxonomy" id="2013854"/>
    <lineage>
        <taxon>Bacteria</taxon>
        <taxon>Candidatus Walliibacteriota</taxon>
    </lineage>
</organism>
<keyword evidence="1" id="KW-0597">Phosphoprotein</keyword>
<dbReference type="SMART" id="SM00098">
    <property type="entry name" value="alkPPc"/>
    <property type="match status" value="1"/>
</dbReference>
<dbReference type="Gene3D" id="1.10.60.40">
    <property type="match status" value="1"/>
</dbReference>
<dbReference type="AlphaFoldDB" id="A0A2N1PR33"/>